<gene>
    <name evidence="1" type="ordered locus">FSU_3202</name>
</gene>
<evidence type="ECO:0000313" key="2">
    <source>
        <dbReference type="Proteomes" id="UP000000517"/>
    </source>
</evidence>
<dbReference type="EMBL" id="CP002158">
    <property type="protein sequence ID" value="ADL26099.1"/>
    <property type="molecule type" value="Genomic_DNA"/>
</dbReference>
<dbReference type="Proteomes" id="UP000000517">
    <property type="component" value="Chromosome"/>
</dbReference>
<reference evidence="2" key="1">
    <citation type="submission" date="2010-08" db="EMBL/GenBank/DDBJ databases">
        <title>Complete sequence of Fibrobacter succinogenes subsp. succinogenes S85.</title>
        <authorList>
            <person name="Durkin A.S."/>
            <person name="Nelson K.E."/>
            <person name="Morrison M."/>
            <person name="Forsberg C.W."/>
            <person name="Wilson D.B."/>
            <person name="Russell J.B."/>
            <person name="Cann I.K.O."/>
            <person name="Mackie R.I."/>
            <person name="White B.A."/>
        </authorList>
    </citation>
    <scope>NUCLEOTIDE SEQUENCE [LARGE SCALE GENOMIC DNA]</scope>
    <source>
        <strain evidence="2">ATCC 19169 / S85</strain>
    </source>
</reference>
<dbReference type="KEGG" id="fsc:FSU_3202"/>
<organism evidence="1 2">
    <name type="scientific">Fibrobacter succinogenes (strain ATCC 19169 / S85)</name>
    <dbReference type="NCBI Taxonomy" id="59374"/>
    <lineage>
        <taxon>Bacteria</taxon>
        <taxon>Pseudomonadati</taxon>
        <taxon>Fibrobacterota</taxon>
        <taxon>Fibrobacteria</taxon>
        <taxon>Fibrobacterales</taxon>
        <taxon>Fibrobacteraceae</taxon>
        <taxon>Fibrobacter</taxon>
    </lineage>
</organism>
<dbReference type="RefSeq" id="WP_014547233.1">
    <property type="nucleotide sequence ID" value="NC_013410.1"/>
</dbReference>
<dbReference type="HOGENOM" id="CLU_2232574_0_0_0"/>
<dbReference type="AlphaFoldDB" id="D9S8I8"/>
<dbReference type="OrthoDB" id="9802859at2"/>
<proteinExistence type="predicted"/>
<accession>D9S8I8</accession>
<evidence type="ECO:0000313" key="1">
    <source>
        <dbReference type="EMBL" id="ADL26099.1"/>
    </source>
</evidence>
<name>D9S8I8_FIBSS</name>
<sequence>MVVPFLQVFINGYYGLYRVYDVMYVNESGEKRKFLTYKCPLTYGLDVIPEDIDFVIEETSDVITVYYEKEPVDGFKVENNPFSKEIQFKFLSDLKNVRAVEGACF</sequence>
<dbReference type="STRING" id="59374.FSU_3202"/>
<protein>
    <submittedName>
        <fullName evidence="1">Uncharacterized protein</fullName>
    </submittedName>
</protein>